<organism evidence="2 3">
    <name type="scientific">Pseudonocardia broussonetiae</name>
    <dbReference type="NCBI Taxonomy" id="2736640"/>
    <lineage>
        <taxon>Bacteria</taxon>
        <taxon>Bacillati</taxon>
        <taxon>Actinomycetota</taxon>
        <taxon>Actinomycetes</taxon>
        <taxon>Pseudonocardiales</taxon>
        <taxon>Pseudonocardiaceae</taxon>
        <taxon>Pseudonocardia</taxon>
    </lineage>
</organism>
<dbReference type="PANTHER" id="PTHR43162:SF1">
    <property type="entry name" value="PRESTALK A DIFFERENTIATION PROTEIN A"/>
    <property type="match status" value="1"/>
</dbReference>
<dbReference type="Gene3D" id="3.90.25.10">
    <property type="entry name" value="UDP-galactose 4-epimerase, domain 1"/>
    <property type="match status" value="1"/>
</dbReference>
<dbReference type="EMBL" id="CP053564">
    <property type="protein sequence ID" value="QJY48169.1"/>
    <property type="molecule type" value="Genomic_DNA"/>
</dbReference>
<gene>
    <name evidence="2" type="ORF">HOP40_22165</name>
</gene>
<keyword evidence="3" id="KW-1185">Reference proteome</keyword>
<evidence type="ECO:0000313" key="3">
    <source>
        <dbReference type="Proteomes" id="UP000505377"/>
    </source>
</evidence>
<proteinExistence type="predicted"/>
<dbReference type="Gene3D" id="3.40.50.720">
    <property type="entry name" value="NAD(P)-binding Rossmann-like Domain"/>
    <property type="match status" value="1"/>
</dbReference>
<evidence type="ECO:0000313" key="2">
    <source>
        <dbReference type="EMBL" id="QJY48169.1"/>
    </source>
</evidence>
<dbReference type="InterPro" id="IPR036291">
    <property type="entry name" value="NAD(P)-bd_dom_sf"/>
</dbReference>
<dbReference type="Proteomes" id="UP000505377">
    <property type="component" value="Chromosome"/>
</dbReference>
<dbReference type="PANTHER" id="PTHR43162">
    <property type="match status" value="1"/>
</dbReference>
<protein>
    <submittedName>
        <fullName evidence="2">SDR family oxidoreductase</fullName>
    </submittedName>
</protein>
<feature type="domain" description="NmrA-like" evidence="1">
    <location>
        <begin position="3"/>
        <end position="238"/>
    </location>
</feature>
<name>A0A6M6JNZ5_9PSEU</name>
<dbReference type="RefSeq" id="WP_172161593.1">
    <property type="nucleotide sequence ID" value="NZ_CP053564.1"/>
</dbReference>
<dbReference type="InterPro" id="IPR008030">
    <property type="entry name" value="NmrA-like"/>
</dbReference>
<evidence type="ECO:0000259" key="1">
    <source>
        <dbReference type="Pfam" id="PF05368"/>
    </source>
</evidence>
<dbReference type="Pfam" id="PF05368">
    <property type="entry name" value="NmrA"/>
    <property type="match status" value="1"/>
</dbReference>
<reference evidence="2 3" key="1">
    <citation type="submission" date="2020-05" db="EMBL/GenBank/DDBJ databases">
        <authorList>
            <person name="Mo P."/>
        </authorList>
    </citation>
    <scope>NUCLEOTIDE SEQUENCE [LARGE SCALE GENOMIC DNA]</scope>
    <source>
        <strain evidence="2 3">Gen01</strain>
    </source>
</reference>
<dbReference type="CDD" id="cd05269">
    <property type="entry name" value="TMR_SDR_a"/>
    <property type="match status" value="1"/>
</dbReference>
<accession>A0A6M6JNZ5</accession>
<dbReference type="AlphaFoldDB" id="A0A6M6JNZ5"/>
<dbReference type="KEGG" id="pbro:HOP40_22165"/>
<sequence length="286" mass="30308">MTTLVIGATGTVGSHVVDELLGRGLAVRAFVRDRARAAAVLDRRAEPVDGDVTDPASIRAALDGVERVLLCTPNHPQQVEHETNVIDAAARAGVRRLVKIGACGAQIGSPLAFWDAHGRIEAHLRRSGVPAVVLRPSSYTSNLLAAADAVARTGTLFAPAGGAKVTLIDPRDVAAVAAVVLTEGGHEGRTYTLTGPEAVTHHQVAQELSAVTGREVEYVDVPDEAARAEMVRAGVPDWTADQLVILWGELRRGAMATTTDVVRVLTGREPRTTLRFLRDHAAAFRP</sequence>
<dbReference type="InterPro" id="IPR051604">
    <property type="entry name" value="Ergot_Alk_Oxidoreductase"/>
</dbReference>
<dbReference type="SUPFAM" id="SSF51735">
    <property type="entry name" value="NAD(P)-binding Rossmann-fold domains"/>
    <property type="match status" value="1"/>
</dbReference>